<proteinExistence type="predicted"/>
<gene>
    <name evidence="1" type="ORF">GMARGA_LOCUS24509</name>
</gene>
<dbReference type="EMBL" id="CAJVQB010025937">
    <property type="protein sequence ID" value="CAG8807526.1"/>
    <property type="molecule type" value="Genomic_DNA"/>
</dbReference>
<protein>
    <submittedName>
        <fullName evidence="1">499_t:CDS:1</fullName>
    </submittedName>
</protein>
<evidence type="ECO:0000313" key="2">
    <source>
        <dbReference type="Proteomes" id="UP000789901"/>
    </source>
</evidence>
<evidence type="ECO:0000313" key="1">
    <source>
        <dbReference type="EMBL" id="CAG8807526.1"/>
    </source>
</evidence>
<organism evidence="1 2">
    <name type="scientific">Gigaspora margarita</name>
    <dbReference type="NCBI Taxonomy" id="4874"/>
    <lineage>
        <taxon>Eukaryota</taxon>
        <taxon>Fungi</taxon>
        <taxon>Fungi incertae sedis</taxon>
        <taxon>Mucoromycota</taxon>
        <taxon>Glomeromycotina</taxon>
        <taxon>Glomeromycetes</taxon>
        <taxon>Diversisporales</taxon>
        <taxon>Gigasporaceae</taxon>
        <taxon>Gigaspora</taxon>
    </lineage>
</organism>
<keyword evidence="2" id="KW-1185">Reference proteome</keyword>
<comment type="caution">
    <text evidence="1">The sequence shown here is derived from an EMBL/GenBank/DDBJ whole genome shotgun (WGS) entry which is preliminary data.</text>
</comment>
<accession>A0ABN7VYS9</accession>
<sequence length="161" mass="18828">MNPKEVLEETKIHFENQMRARNYKILAEEACIQNTWFQDILSEITEEKWYIVIGSLKVKMAPGILVQEAKELHYYISILEPKLRPENYIQKKEIKVAVVAYADVTTWLVPNKQVIEKMLSIANEFFHINDIQINVKKSNLIVFNPKTKMEEINITFGSNSI</sequence>
<reference evidence="1 2" key="1">
    <citation type="submission" date="2021-06" db="EMBL/GenBank/DDBJ databases">
        <authorList>
            <person name="Kallberg Y."/>
            <person name="Tangrot J."/>
            <person name="Rosling A."/>
        </authorList>
    </citation>
    <scope>NUCLEOTIDE SEQUENCE [LARGE SCALE GENOMIC DNA]</scope>
    <source>
        <strain evidence="1 2">120-4 pot B 10/14</strain>
    </source>
</reference>
<dbReference type="Proteomes" id="UP000789901">
    <property type="component" value="Unassembled WGS sequence"/>
</dbReference>
<name>A0ABN7VYS9_GIGMA</name>